<dbReference type="InParanoid" id="A0A7M7KFQ6"/>
<dbReference type="AlphaFoldDB" id="A0A7M7KFQ6"/>
<evidence type="ECO:0000313" key="1">
    <source>
        <dbReference type="EnsemblMetazoa" id="XP_022665472"/>
    </source>
</evidence>
<dbReference type="Proteomes" id="UP000594260">
    <property type="component" value="Unplaced"/>
</dbReference>
<protein>
    <submittedName>
        <fullName evidence="1">Uncharacterized protein</fullName>
    </submittedName>
</protein>
<dbReference type="RefSeq" id="XP_022665472.1">
    <property type="nucleotide sequence ID" value="XM_022809737.1"/>
</dbReference>
<reference evidence="1" key="1">
    <citation type="submission" date="2021-01" db="UniProtKB">
        <authorList>
            <consortium name="EnsemblMetazoa"/>
        </authorList>
    </citation>
    <scope>IDENTIFICATION</scope>
</reference>
<sequence>MQLLVSSTSNIVKIPKKIHKISVDQANLRKWPNIPYYDLNVAVVRIMTLSEDYAYCTWSIPCESDFTVRAQVKICTSGLVPPALKNWANGVQASSLHVRHDLRISRAHKA</sequence>
<proteinExistence type="predicted"/>
<organism evidence="1 2">
    <name type="scientific">Varroa destructor</name>
    <name type="common">Honeybee mite</name>
    <dbReference type="NCBI Taxonomy" id="109461"/>
    <lineage>
        <taxon>Eukaryota</taxon>
        <taxon>Metazoa</taxon>
        <taxon>Ecdysozoa</taxon>
        <taxon>Arthropoda</taxon>
        <taxon>Chelicerata</taxon>
        <taxon>Arachnida</taxon>
        <taxon>Acari</taxon>
        <taxon>Parasitiformes</taxon>
        <taxon>Mesostigmata</taxon>
        <taxon>Gamasina</taxon>
        <taxon>Dermanyssoidea</taxon>
        <taxon>Varroidae</taxon>
        <taxon>Varroa</taxon>
    </lineage>
</organism>
<accession>A0A7M7KFQ6</accession>
<name>A0A7M7KFQ6_VARDE</name>
<dbReference type="EnsemblMetazoa" id="XM_022809737">
    <property type="protein sequence ID" value="XP_022665472"/>
    <property type="gene ID" value="LOC111252233"/>
</dbReference>
<evidence type="ECO:0000313" key="2">
    <source>
        <dbReference type="Proteomes" id="UP000594260"/>
    </source>
</evidence>
<dbReference type="GeneID" id="111252233"/>
<dbReference type="KEGG" id="vde:111252233"/>
<keyword evidence="2" id="KW-1185">Reference proteome</keyword>